<sequence>MIMTIQKKIPCVIMRGGTSRGTYFLANDLPREWEKRKEILTAAMGSGDPLQVNGVGGGNSLTSKAAIISRSTDPDADIDYLFAQVSIEQNEVDITPSCGNILSGAAPLAIEYGLVTANDGETRVRVKNVNTNTLIEVVVQTPNGFVEYEGDATIDGVPGSGAPILLKFFDVCGTKTGELLPTGSARDTFDGVEVSCVDAAMPMVLIPAQSLGVKGSESKQELDANSELLQKIESIRLQASLKMGLGDATGKVIPKVGLLSVPQFGGTITSRYFVPQNCHTSHSVTGAICVSVSCMLPGSVAYDLITPQTSNQQSIVVEHPSGKIDLLLEGSFENNTLDIKSAGLMRTARMLFKGEVHIPAKVWDESKIA</sequence>
<accession>A0A510XRE4</accession>
<dbReference type="Proteomes" id="UP000321419">
    <property type="component" value="Unassembled WGS sequence"/>
</dbReference>
<keyword evidence="4" id="KW-1185">Reference proteome</keyword>
<dbReference type="Gene3D" id="3.10.310.10">
    <property type="entry name" value="Diaminopimelate Epimerase, Chain A, domain 1"/>
    <property type="match status" value="2"/>
</dbReference>
<evidence type="ECO:0000256" key="2">
    <source>
        <dbReference type="ARBA" id="ARBA00023235"/>
    </source>
</evidence>
<evidence type="ECO:0000313" key="3">
    <source>
        <dbReference type="EMBL" id="GEK53580.1"/>
    </source>
</evidence>
<dbReference type="EMBL" id="BJUM01000003">
    <property type="protein sequence ID" value="GEK53580.1"/>
    <property type="molecule type" value="Genomic_DNA"/>
</dbReference>
<dbReference type="GO" id="GO:0016853">
    <property type="term" value="F:isomerase activity"/>
    <property type="evidence" value="ECO:0007669"/>
    <property type="project" value="UniProtKB-KW"/>
</dbReference>
<dbReference type="PANTHER" id="PTHR43709">
    <property type="entry name" value="ACONITATE ISOMERASE-RELATED"/>
    <property type="match status" value="1"/>
</dbReference>
<dbReference type="PANTHER" id="PTHR43709:SF3">
    <property type="entry name" value="ISOMERASE YBHH-RELATED"/>
    <property type="match status" value="1"/>
</dbReference>
<keyword evidence="2" id="KW-0413">Isomerase</keyword>
<dbReference type="NCBIfam" id="NF033377">
    <property type="entry name" value="OMA_tautomer"/>
    <property type="match status" value="1"/>
</dbReference>
<proteinExistence type="inferred from homology"/>
<organism evidence="3 4">
    <name type="scientific">Pseudoalteromonas espejiana</name>
    <dbReference type="NCBI Taxonomy" id="28107"/>
    <lineage>
        <taxon>Bacteria</taxon>
        <taxon>Pseudomonadati</taxon>
        <taxon>Pseudomonadota</taxon>
        <taxon>Gammaproteobacteria</taxon>
        <taxon>Alteromonadales</taxon>
        <taxon>Pseudoalteromonadaceae</taxon>
        <taxon>Pseudoalteromonas</taxon>
    </lineage>
</organism>
<dbReference type="Pfam" id="PF04303">
    <property type="entry name" value="PrpF"/>
    <property type="match status" value="1"/>
</dbReference>
<comment type="caution">
    <text evidence="3">The sequence shown here is derived from an EMBL/GenBank/DDBJ whole genome shotgun (WGS) entry which is preliminary data.</text>
</comment>
<protein>
    <recommendedName>
        <fullName evidence="5">4-oxalomesaconate tautomerase</fullName>
    </recommendedName>
</protein>
<evidence type="ECO:0000256" key="1">
    <source>
        <dbReference type="ARBA" id="ARBA00007673"/>
    </source>
</evidence>
<dbReference type="InterPro" id="IPR047687">
    <property type="entry name" value="OMA_tautomer-like"/>
</dbReference>
<evidence type="ECO:0000313" key="4">
    <source>
        <dbReference type="Proteomes" id="UP000321419"/>
    </source>
</evidence>
<dbReference type="SUPFAM" id="SSF54506">
    <property type="entry name" value="Diaminopimelate epimerase-like"/>
    <property type="match status" value="2"/>
</dbReference>
<dbReference type="InterPro" id="IPR007400">
    <property type="entry name" value="PrpF-like"/>
</dbReference>
<comment type="similarity">
    <text evidence="1">Belongs to the PrpF family.</text>
</comment>
<gene>
    <name evidence="3" type="ORF">PES01_04250</name>
</gene>
<name>A0A510XRE4_9GAMM</name>
<dbReference type="AlphaFoldDB" id="A0A510XRE4"/>
<evidence type="ECO:0008006" key="5">
    <source>
        <dbReference type="Google" id="ProtNLM"/>
    </source>
</evidence>
<reference evidence="3 4" key="1">
    <citation type="submission" date="2019-07" db="EMBL/GenBank/DDBJ databases">
        <title>Whole genome shotgun sequence of Pseudoalteromonas espejiana NBRC 102222.</title>
        <authorList>
            <person name="Hosoyama A."/>
            <person name="Uohara A."/>
            <person name="Ohji S."/>
            <person name="Ichikawa N."/>
        </authorList>
    </citation>
    <scope>NUCLEOTIDE SEQUENCE [LARGE SCALE GENOMIC DNA]</scope>
    <source>
        <strain evidence="3 4">NBRC 102222</strain>
    </source>
</reference>